<comment type="catalytic activity">
    <reaction evidence="14 15">
        <text>an alpha-Kdo-(2-&gt;6)-lipid IVA + ATP = a 4-O-phospho-alpha-Kdo-(2-&gt;6)-lipid IVA + ADP + H(+)</text>
        <dbReference type="Rhea" id="RHEA:74271"/>
        <dbReference type="ChEBI" id="CHEBI:15378"/>
        <dbReference type="ChEBI" id="CHEBI:30616"/>
        <dbReference type="ChEBI" id="CHEBI:176428"/>
        <dbReference type="ChEBI" id="CHEBI:193140"/>
        <dbReference type="ChEBI" id="CHEBI:456216"/>
        <dbReference type="EC" id="2.7.1.166"/>
    </reaction>
</comment>
<feature type="active site" evidence="15">
    <location>
        <position position="188"/>
    </location>
</feature>
<dbReference type="NCBIfam" id="NF002475">
    <property type="entry name" value="PRK01723.1"/>
    <property type="match status" value="1"/>
</dbReference>
<evidence type="ECO:0000256" key="4">
    <source>
        <dbReference type="ARBA" id="ARBA00011988"/>
    </source>
</evidence>
<evidence type="ECO:0000256" key="5">
    <source>
        <dbReference type="ARBA" id="ARBA00022475"/>
    </source>
</evidence>
<evidence type="ECO:0000256" key="11">
    <source>
        <dbReference type="ARBA" id="ARBA00022985"/>
    </source>
</evidence>
<dbReference type="SUPFAM" id="SSF56112">
    <property type="entry name" value="Protein kinase-like (PK-like)"/>
    <property type="match status" value="1"/>
</dbReference>
<keyword evidence="8 15" id="KW-0547">Nucleotide-binding</keyword>
<reference evidence="16" key="1">
    <citation type="journal article" date="2014" name="Int. J. Syst. Evol. Microbiol.">
        <title>Complete genome sequence of Corynebacterium casei LMG S-19264T (=DSM 44701T), isolated from a smear-ripened cheese.</title>
        <authorList>
            <consortium name="US DOE Joint Genome Institute (JGI-PGF)"/>
            <person name="Walter F."/>
            <person name="Albersmeier A."/>
            <person name="Kalinowski J."/>
            <person name="Ruckert C."/>
        </authorList>
    </citation>
    <scope>NUCLEOTIDE SEQUENCE</scope>
    <source>
        <strain evidence="16">CGMCC 1.12726</strain>
    </source>
</reference>
<dbReference type="InterPro" id="IPR011009">
    <property type="entry name" value="Kinase-like_dom_sf"/>
</dbReference>
<keyword evidence="5 15" id="KW-1003">Cell membrane</keyword>
<keyword evidence="17" id="KW-1185">Reference proteome</keyword>
<evidence type="ECO:0000256" key="10">
    <source>
        <dbReference type="ARBA" id="ARBA00022840"/>
    </source>
</evidence>
<dbReference type="EC" id="2.7.1.166" evidence="4 15"/>
<evidence type="ECO:0000256" key="6">
    <source>
        <dbReference type="ARBA" id="ARBA00022519"/>
    </source>
</evidence>
<dbReference type="GO" id="GO:0016773">
    <property type="term" value="F:phosphotransferase activity, alcohol group as acceptor"/>
    <property type="evidence" value="ECO:0007669"/>
    <property type="project" value="UniProtKB-UniRule"/>
</dbReference>
<evidence type="ECO:0000313" key="17">
    <source>
        <dbReference type="Proteomes" id="UP000632858"/>
    </source>
</evidence>
<dbReference type="GO" id="GO:0005524">
    <property type="term" value="F:ATP binding"/>
    <property type="evidence" value="ECO:0007669"/>
    <property type="project" value="UniProtKB-UniRule"/>
</dbReference>
<reference evidence="16" key="2">
    <citation type="submission" date="2020-09" db="EMBL/GenBank/DDBJ databases">
        <authorList>
            <person name="Sun Q."/>
            <person name="Zhou Y."/>
        </authorList>
    </citation>
    <scope>NUCLEOTIDE SEQUENCE</scope>
    <source>
        <strain evidence="16">CGMCC 1.12726</strain>
    </source>
</reference>
<dbReference type="AlphaFoldDB" id="A0A917CM11"/>
<dbReference type="InterPro" id="IPR022826">
    <property type="entry name" value="KDO_kinase"/>
</dbReference>
<evidence type="ECO:0000256" key="2">
    <source>
        <dbReference type="ARBA" id="ARBA00004713"/>
    </source>
</evidence>
<evidence type="ECO:0000313" key="16">
    <source>
        <dbReference type="EMBL" id="GGF92244.1"/>
    </source>
</evidence>
<proteinExistence type="inferred from homology"/>
<dbReference type="GO" id="GO:0005886">
    <property type="term" value="C:plasma membrane"/>
    <property type="evidence" value="ECO:0007669"/>
    <property type="project" value="UniProtKB-SubCell"/>
</dbReference>
<evidence type="ECO:0000256" key="3">
    <source>
        <dbReference type="ARBA" id="ARBA00010327"/>
    </source>
</evidence>
<organism evidence="16 17">
    <name type="scientific">Arenimonas maotaiensis</name>
    <dbReference type="NCBI Taxonomy" id="1446479"/>
    <lineage>
        <taxon>Bacteria</taxon>
        <taxon>Pseudomonadati</taxon>
        <taxon>Pseudomonadota</taxon>
        <taxon>Gammaproteobacteria</taxon>
        <taxon>Lysobacterales</taxon>
        <taxon>Lysobacteraceae</taxon>
        <taxon>Arenimonas</taxon>
    </lineage>
</organism>
<comment type="pathway">
    <text evidence="2 15">Bacterial outer membrane biogenesis; LPS core biosynthesis.</text>
</comment>
<evidence type="ECO:0000256" key="13">
    <source>
        <dbReference type="ARBA" id="ARBA00029511"/>
    </source>
</evidence>
<evidence type="ECO:0000256" key="14">
    <source>
        <dbReference type="ARBA" id="ARBA00034417"/>
    </source>
</evidence>
<evidence type="ECO:0000256" key="9">
    <source>
        <dbReference type="ARBA" id="ARBA00022777"/>
    </source>
</evidence>
<evidence type="ECO:0000256" key="1">
    <source>
        <dbReference type="ARBA" id="ARBA00004515"/>
    </source>
</evidence>
<dbReference type="EMBL" id="BMFO01000002">
    <property type="protein sequence ID" value="GGF92244.1"/>
    <property type="molecule type" value="Genomic_DNA"/>
</dbReference>
<name>A0A917CM11_9GAMM</name>
<keyword evidence="7 15" id="KW-0808">Transferase</keyword>
<evidence type="ECO:0000256" key="7">
    <source>
        <dbReference type="ARBA" id="ARBA00022679"/>
    </source>
</evidence>
<evidence type="ECO:0000256" key="15">
    <source>
        <dbReference type="HAMAP-Rule" id="MF_00521"/>
    </source>
</evidence>
<evidence type="ECO:0000256" key="12">
    <source>
        <dbReference type="ARBA" id="ARBA00023136"/>
    </source>
</evidence>
<dbReference type="Pfam" id="PF06293">
    <property type="entry name" value="Kdo"/>
    <property type="match status" value="1"/>
</dbReference>
<dbReference type="GO" id="GO:0016301">
    <property type="term" value="F:kinase activity"/>
    <property type="evidence" value="ECO:0007669"/>
    <property type="project" value="UniProtKB-KW"/>
</dbReference>
<keyword evidence="12 15" id="KW-0472">Membrane</keyword>
<comment type="caution">
    <text evidence="16">The sequence shown here is derived from an EMBL/GenBank/DDBJ whole genome shotgun (WGS) entry which is preliminary data.</text>
</comment>
<keyword evidence="11 15" id="KW-0448">Lipopolysaccharide biosynthesis</keyword>
<keyword evidence="9 15" id="KW-0418">Kinase</keyword>
<evidence type="ECO:0000256" key="8">
    <source>
        <dbReference type="ARBA" id="ARBA00022741"/>
    </source>
</evidence>
<dbReference type="Gene3D" id="1.10.510.10">
    <property type="entry name" value="Transferase(Phosphotransferase) domain 1"/>
    <property type="match status" value="1"/>
</dbReference>
<comment type="similarity">
    <text evidence="3 15">Belongs to the protein kinase superfamily. KdkA/RfaP family.</text>
</comment>
<accession>A0A917CM11</accession>
<sequence length="258" mass="27829">MHTDFTAAASFTWYTLGMADSGDRQAFAAGTSADRVSILHDAASLPDVGPDQFNASGYAAAEPVSGSGRGGAWFVRTAAGDAVLKHYRRGGKAAWLSEDAYFYLGDARVRSFAEYRLLRRLREADLPVPEPLAAFCQRRGLSYRAALLTRRIPQAASLLQSADAGHAPWAAVGETLARLHRAGARHSDLNAHNILLDADGGIHVIDWDKGRLTAGPGPWCAQVLERLARSLRKDCRVPADELMRGLDILRTAHDGALA</sequence>
<dbReference type="GO" id="GO:0009244">
    <property type="term" value="P:lipopolysaccharide core region biosynthetic process"/>
    <property type="evidence" value="ECO:0007669"/>
    <property type="project" value="UniProtKB-UniRule"/>
</dbReference>
<gene>
    <name evidence="15 16" type="primary">kdkA</name>
    <name evidence="16" type="ORF">GCM10010960_12710</name>
</gene>
<dbReference type="Proteomes" id="UP000632858">
    <property type="component" value="Unassembled WGS sequence"/>
</dbReference>
<protein>
    <recommendedName>
        <fullName evidence="13 15">3-deoxy-D-manno-octulosonic acid kinase</fullName>
        <shortName evidence="15">Kdo kinase</shortName>
        <ecNumber evidence="4 15">2.7.1.166</ecNumber>
    </recommendedName>
</protein>
<comment type="subcellular location">
    <subcellularLocation>
        <location evidence="1 15">Cell inner membrane</location>
        <topology evidence="1 15">Peripheral membrane protein</topology>
        <orientation evidence="1 15">Cytoplasmic side</orientation>
    </subcellularLocation>
</comment>
<comment type="function">
    <text evidence="15">Catalyzes the ATP-dependent phosphorylation of the 3-deoxy-D-manno-octulosonic acid (Kdo) residue in Kdo-lipid IV(A) at the 4-OH position.</text>
</comment>
<keyword evidence="6 15" id="KW-0997">Cell inner membrane</keyword>
<dbReference type="HAMAP" id="MF_00521">
    <property type="entry name" value="KDO_kinase"/>
    <property type="match status" value="1"/>
</dbReference>
<keyword evidence="10 15" id="KW-0067">ATP-binding</keyword>